<dbReference type="PANTHER" id="PTHR35007">
    <property type="entry name" value="INTEGRAL MEMBRANE PROTEIN-RELATED"/>
    <property type="match status" value="1"/>
</dbReference>
<dbReference type="EMBL" id="QZCH01000033">
    <property type="protein sequence ID" value="RJG39518.1"/>
    <property type="molecule type" value="Genomic_DNA"/>
</dbReference>
<comment type="caution">
    <text evidence="8">The sequence shown here is derived from an EMBL/GenBank/DDBJ whole genome shotgun (WGS) entry which is preliminary data.</text>
</comment>
<evidence type="ECO:0000256" key="4">
    <source>
        <dbReference type="ARBA" id="ARBA00022989"/>
    </source>
</evidence>
<reference evidence="8 9" key="2">
    <citation type="submission" date="2019-01" db="EMBL/GenBank/DDBJ databases">
        <title>Motilimonas pumilus sp. nov., isolated from the gut of sea cucumber (Apostichopus japonicus).</title>
        <authorList>
            <person name="Wang F.-Q."/>
            <person name="Ren L.-H."/>
            <person name="Lin Y.-W."/>
            <person name="Sun G.-H."/>
            <person name="Du Z.-J."/>
            <person name="Zhao J.-X."/>
            <person name="Liu X.-J."/>
            <person name="Liu L.-J."/>
        </authorList>
    </citation>
    <scope>NUCLEOTIDE SEQUENCE [LARGE SCALE GENOMIC DNA]</scope>
    <source>
        <strain evidence="8 9">PLHSC7-2</strain>
    </source>
</reference>
<keyword evidence="2" id="KW-1003">Cell membrane</keyword>
<feature type="transmembrane region" description="Helical" evidence="6">
    <location>
        <begin position="117"/>
        <end position="134"/>
    </location>
</feature>
<evidence type="ECO:0000313" key="8">
    <source>
        <dbReference type="EMBL" id="RJG39518.1"/>
    </source>
</evidence>
<keyword evidence="4 6" id="KW-1133">Transmembrane helix</keyword>
<feature type="domain" description="Type II secretion system protein GspF" evidence="7">
    <location>
        <begin position="153"/>
        <end position="278"/>
    </location>
</feature>
<dbReference type="Proteomes" id="UP000283255">
    <property type="component" value="Unassembled WGS sequence"/>
</dbReference>
<evidence type="ECO:0000256" key="5">
    <source>
        <dbReference type="ARBA" id="ARBA00023136"/>
    </source>
</evidence>
<feature type="transmembrane region" description="Helical" evidence="6">
    <location>
        <begin position="262"/>
        <end position="284"/>
    </location>
</feature>
<feature type="transmembrane region" description="Helical" evidence="6">
    <location>
        <begin position="6"/>
        <end position="23"/>
    </location>
</feature>
<dbReference type="AlphaFoldDB" id="A0A418YAI1"/>
<evidence type="ECO:0000256" key="6">
    <source>
        <dbReference type="SAM" id="Phobius"/>
    </source>
</evidence>
<reference evidence="8 9" key="1">
    <citation type="submission" date="2018-09" db="EMBL/GenBank/DDBJ databases">
        <authorList>
            <person name="Wang F."/>
        </authorList>
    </citation>
    <scope>NUCLEOTIDE SEQUENCE [LARGE SCALE GENOMIC DNA]</scope>
    <source>
        <strain evidence="8 9">PLHSC7-2</strain>
    </source>
</reference>
<keyword evidence="3 6" id="KW-0812">Transmembrane</keyword>
<dbReference type="Pfam" id="PF00482">
    <property type="entry name" value="T2SSF"/>
    <property type="match status" value="1"/>
</dbReference>
<evidence type="ECO:0000256" key="3">
    <source>
        <dbReference type="ARBA" id="ARBA00022692"/>
    </source>
</evidence>
<evidence type="ECO:0000256" key="1">
    <source>
        <dbReference type="ARBA" id="ARBA00004651"/>
    </source>
</evidence>
<evidence type="ECO:0000313" key="9">
    <source>
        <dbReference type="Proteomes" id="UP000283255"/>
    </source>
</evidence>
<dbReference type="InterPro" id="IPR018076">
    <property type="entry name" value="T2SS_GspF_dom"/>
</dbReference>
<sequence>MSTEIIILSCLLTLVVVLFFYSIKRISDDTPEDNREFLDPLPKALKPIWPLVRVVAHLVGERLPVDDLETYSRMLRRSGLDFLFTPEQFFSLQMLSSICFSIICWLCLLMLDAEGALPIVFAGFFGWVFPRISLGDIRKKREQQIIRHLPVYLDFIVMSVEAGLNLSGGITQAVKKGPSGPLKFEFRRVLRDIKAGKPKLESLREMEVRLNIKEITNLVNSLIQAERSGSSMGETLRIQAEQRRVERFQRAEKLALQAPVKLIFPLIAFVFPVTFAVLAFPIAMKLLYEM</sequence>
<organism evidence="8 9">
    <name type="scientific">Motilimonas pumila</name>
    <dbReference type="NCBI Taxonomy" id="2303987"/>
    <lineage>
        <taxon>Bacteria</taxon>
        <taxon>Pseudomonadati</taxon>
        <taxon>Pseudomonadota</taxon>
        <taxon>Gammaproteobacteria</taxon>
        <taxon>Alteromonadales</taxon>
        <taxon>Alteromonadales genera incertae sedis</taxon>
        <taxon>Motilimonas</taxon>
    </lineage>
</organism>
<gene>
    <name evidence="8" type="ORF">D1Z90_17935</name>
</gene>
<accession>A0A418YAI1</accession>
<evidence type="ECO:0000256" key="2">
    <source>
        <dbReference type="ARBA" id="ARBA00022475"/>
    </source>
</evidence>
<dbReference type="PANTHER" id="PTHR35007:SF2">
    <property type="entry name" value="PILUS ASSEMBLE PROTEIN"/>
    <property type="match status" value="1"/>
</dbReference>
<feature type="transmembrane region" description="Helical" evidence="6">
    <location>
        <begin position="89"/>
        <end position="111"/>
    </location>
</feature>
<dbReference type="RefSeq" id="WP_119912174.1">
    <property type="nucleotide sequence ID" value="NZ_QZCH01000033.1"/>
</dbReference>
<dbReference type="OrthoDB" id="9810662at2"/>
<comment type="subcellular location">
    <subcellularLocation>
        <location evidence="1">Cell membrane</location>
        <topology evidence="1">Multi-pass membrane protein</topology>
    </subcellularLocation>
</comment>
<protein>
    <submittedName>
        <fullName evidence="8">Type II secretion system F family protein</fullName>
    </submittedName>
</protein>
<name>A0A418YAI1_9GAMM</name>
<evidence type="ECO:0000259" key="7">
    <source>
        <dbReference type="Pfam" id="PF00482"/>
    </source>
</evidence>
<dbReference type="GO" id="GO:0005886">
    <property type="term" value="C:plasma membrane"/>
    <property type="evidence" value="ECO:0007669"/>
    <property type="project" value="UniProtKB-SubCell"/>
</dbReference>
<keyword evidence="9" id="KW-1185">Reference proteome</keyword>
<keyword evidence="5 6" id="KW-0472">Membrane</keyword>
<proteinExistence type="predicted"/>